<dbReference type="GO" id="GO:0046642">
    <property type="term" value="P:negative regulation of alpha-beta T cell proliferation"/>
    <property type="evidence" value="ECO:0007669"/>
    <property type="project" value="TreeGrafter"/>
</dbReference>
<reference evidence="3" key="1">
    <citation type="submission" date="2025-08" db="UniProtKB">
        <authorList>
            <consortium name="Ensembl"/>
        </authorList>
    </citation>
    <scope>IDENTIFICATION</scope>
</reference>
<dbReference type="PROSITE" id="PS50050">
    <property type="entry name" value="TNFR_NGFR_2"/>
    <property type="match status" value="1"/>
</dbReference>
<feature type="repeat" description="TNFR-Cys" evidence="1">
    <location>
        <begin position="53"/>
        <end position="95"/>
    </location>
</feature>
<evidence type="ECO:0000259" key="2">
    <source>
        <dbReference type="PROSITE" id="PS50050"/>
    </source>
</evidence>
<protein>
    <submittedName>
        <fullName evidence="3">Tumor necrosis factor receptor superfamily member 14-like</fullName>
    </submittedName>
</protein>
<feature type="domain" description="TNFR-Cys" evidence="2">
    <location>
        <begin position="53"/>
        <end position="95"/>
    </location>
</feature>
<feature type="disulfide bond" evidence="1">
    <location>
        <begin position="54"/>
        <end position="69"/>
    </location>
</feature>
<keyword evidence="1" id="KW-1015">Disulfide bond</keyword>
<reference evidence="3" key="2">
    <citation type="submission" date="2025-09" db="UniProtKB">
        <authorList>
            <consortium name="Ensembl"/>
        </authorList>
    </citation>
    <scope>IDENTIFICATION</scope>
</reference>
<dbReference type="GO" id="GO:0050829">
    <property type="term" value="P:defense response to Gram-negative bacterium"/>
    <property type="evidence" value="ECO:0007669"/>
    <property type="project" value="TreeGrafter"/>
</dbReference>
<dbReference type="Ensembl" id="ENSSANT00000001527.1">
    <property type="protein sequence ID" value="ENSSANP00000001400.1"/>
    <property type="gene ID" value="ENSSANG00000000840.1"/>
</dbReference>
<comment type="caution">
    <text evidence="1">Lacks conserved residue(s) required for the propagation of feature annotation.</text>
</comment>
<evidence type="ECO:0000313" key="3">
    <source>
        <dbReference type="Ensembl" id="ENSSANP00000001400.1"/>
    </source>
</evidence>
<sequence>MELLGAAIFYVCFGSTCGPNEYRPFGRECCPMCNRGSVVYRDCTGDFSTTCIPCSPGTFMSEPNGLYQCFPCRQCAESQGLYIQSKCTAVRDTICDVLDGYRCVRFSNSECLHAEKHRVCKPGQETKTPGTKASDTECVDCASGFYSPSGLSCTKWTDCAARNEIQAEDGSPVKDVTCEQKPKEIYGLVDLIAASLAEFYRSLFFEVQKANNGKWTQFIFKLNLWPSANYFFLLAAAFCHFKYIGDPVRLI</sequence>
<gene>
    <name evidence="3" type="primary">LOC107695221</name>
</gene>
<dbReference type="InterPro" id="IPR001368">
    <property type="entry name" value="TNFR/NGFR_Cys_rich_reg"/>
</dbReference>
<organism evidence="3 4">
    <name type="scientific">Sinocyclocheilus anshuiensis</name>
    <dbReference type="NCBI Taxonomy" id="1608454"/>
    <lineage>
        <taxon>Eukaryota</taxon>
        <taxon>Metazoa</taxon>
        <taxon>Chordata</taxon>
        <taxon>Craniata</taxon>
        <taxon>Vertebrata</taxon>
        <taxon>Euteleostomi</taxon>
        <taxon>Actinopterygii</taxon>
        <taxon>Neopterygii</taxon>
        <taxon>Teleostei</taxon>
        <taxon>Ostariophysi</taxon>
        <taxon>Cypriniformes</taxon>
        <taxon>Cyprinidae</taxon>
        <taxon>Cyprininae</taxon>
        <taxon>Sinocyclocheilus</taxon>
    </lineage>
</organism>
<evidence type="ECO:0000256" key="1">
    <source>
        <dbReference type="PROSITE-ProRule" id="PRU00206"/>
    </source>
</evidence>
<dbReference type="GO" id="GO:2000406">
    <property type="term" value="P:positive regulation of T cell migration"/>
    <property type="evidence" value="ECO:0007669"/>
    <property type="project" value="TreeGrafter"/>
</dbReference>
<dbReference type="GO" id="GO:0002720">
    <property type="term" value="P:positive regulation of cytokine production involved in immune response"/>
    <property type="evidence" value="ECO:0007669"/>
    <property type="project" value="TreeGrafter"/>
</dbReference>
<dbReference type="SMART" id="SM00208">
    <property type="entry name" value="TNFR"/>
    <property type="match status" value="4"/>
</dbReference>
<dbReference type="PANTHER" id="PTHR46838:SF1">
    <property type="entry name" value="TUMOR NECROSIS FACTOR RECEPTOR SUPERFAMILY MEMBER 14"/>
    <property type="match status" value="1"/>
</dbReference>
<dbReference type="PROSITE" id="PS00652">
    <property type="entry name" value="TNFR_NGFR_1"/>
    <property type="match status" value="1"/>
</dbReference>
<dbReference type="PANTHER" id="PTHR46838">
    <property type="entry name" value="TUMOR NECROSIS FACTOR RECEPTOR SUPERFAMILY MEMBER 14"/>
    <property type="match status" value="1"/>
</dbReference>
<name>A0A671K2E4_9TELE</name>
<dbReference type="CDD" id="cd13405">
    <property type="entry name" value="TNFRSF14_teleost"/>
    <property type="match status" value="1"/>
</dbReference>
<proteinExistence type="predicted"/>
<dbReference type="GO" id="GO:0050830">
    <property type="term" value="P:defense response to Gram-positive bacterium"/>
    <property type="evidence" value="ECO:0007669"/>
    <property type="project" value="TreeGrafter"/>
</dbReference>
<accession>A0A671K2E4</accession>
<dbReference type="AlphaFoldDB" id="A0A671K2E4"/>
<evidence type="ECO:0000313" key="4">
    <source>
        <dbReference type="Proteomes" id="UP000472260"/>
    </source>
</evidence>
<keyword evidence="4" id="KW-1185">Reference proteome</keyword>
<dbReference type="SUPFAM" id="SSF57586">
    <property type="entry name" value="TNF receptor-like"/>
    <property type="match status" value="3"/>
</dbReference>
<dbReference type="GO" id="GO:0009897">
    <property type="term" value="C:external side of plasma membrane"/>
    <property type="evidence" value="ECO:0007669"/>
    <property type="project" value="TreeGrafter"/>
</dbReference>
<dbReference type="Gene3D" id="2.10.50.10">
    <property type="entry name" value="Tumor Necrosis Factor Receptor, subunit A, domain 2"/>
    <property type="match status" value="3"/>
</dbReference>
<dbReference type="Proteomes" id="UP000472260">
    <property type="component" value="Unassembled WGS sequence"/>
</dbReference>
<dbReference type="Pfam" id="PF00020">
    <property type="entry name" value="TNFR_c6"/>
    <property type="match status" value="1"/>
</dbReference>